<dbReference type="EMBL" id="LDWY01000025">
    <property type="protein sequence ID" value="PHY91627.1"/>
    <property type="molecule type" value="Genomic_DNA"/>
</dbReference>
<organism evidence="4 5">
    <name type="scientific">Campylobacter vulpis</name>
    <dbReference type="NCBI Taxonomy" id="1655500"/>
    <lineage>
        <taxon>Bacteria</taxon>
        <taxon>Pseudomonadati</taxon>
        <taxon>Campylobacterota</taxon>
        <taxon>Epsilonproteobacteria</taxon>
        <taxon>Campylobacterales</taxon>
        <taxon>Campylobacteraceae</taxon>
        <taxon>Campylobacter</taxon>
    </lineage>
</organism>
<protein>
    <submittedName>
        <fullName evidence="4">Potassium transporter</fullName>
    </submittedName>
    <submittedName>
        <fullName evidence="3">TrkA family potassium uptake protein</fullName>
    </submittedName>
</protein>
<dbReference type="EMBL" id="VJYU01000038">
    <property type="protein sequence ID" value="MBS4241683.1"/>
    <property type="molecule type" value="Genomic_DNA"/>
</dbReference>
<reference evidence="5" key="2">
    <citation type="submission" date="2015-06" db="EMBL/GenBank/DDBJ databases">
        <authorList>
            <person name="Parisi A."/>
            <person name="Chiara M."/>
            <person name="Florio D."/>
            <person name="Miccolupo A."/>
            <person name="Manzari C."/>
            <person name="Mion D."/>
            <person name="Caruso M."/>
            <person name="D'erchia A.M."/>
            <person name="Zanoni R."/>
        </authorList>
    </citation>
    <scope>NUCLEOTIDE SEQUENCE [LARGE SCALE GENOMIC DNA]</scope>
    <source>
        <strain evidence="5">73/13</strain>
    </source>
</reference>
<evidence type="ECO:0000313" key="5">
    <source>
        <dbReference type="Proteomes" id="UP000237472"/>
    </source>
</evidence>
<dbReference type="RefSeq" id="WP_099461119.1">
    <property type="nucleotide sequence ID" value="NZ_CP041617.1"/>
</dbReference>
<dbReference type="OrthoDB" id="9776294at2"/>
<evidence type="ECO:0000313" key="3">
    <source>
        <dbReference type="EMBL" id="MBS4241683.1"/>
    </source>
</evidence>
<dbReference type="Proteomes" id="UP000237472">
    <property type="component" value="Unassembled WGS sequence"/>
</dbReference>
<dbReference type="Gene3D" id="3.40.50.720">
    <property type="entry name" value="NAD(P)-binding Rossmann-like Domain"/>
    <property type="match status" value="1"/>
</dbReference>
<dbReference type="SUPFAM" id="SSF51735">
    <property type="entry name" value="NAD(P)-binding Rossmann-fold domains"/>
    <property type="match status" value="1"/>
</dbReference>
<dbReference type="GeneID" id="77265878"/>
<dbReference type="PANTHER" id="PTHR43833:SF7">
    <property type="entry name" value="KTR SYSTEM POTASSIUM UPTAKE PROTEIN C"/>
    <property type="match status" value="1"/>
</dbReference>
<dbReference type="Proteomes" id="UP000811399">
    <property type="component" value="Unassembled WGS sequence"/>
</dbReference>
<reference evidence="3" key="3">
    <citation type="submission" date="2019-07" db="EMBL/GenBank/DDBJ databases">
        <authorList>
            <person name="Miller W.G."/>
        </authorList>
    </citation>
    <scope>NUCLEOTIDE SEQUENCE</scope>
    <source>
        <strain evidence="3">52/13</strain>
    </source>
</reference>
<dbReference type="PROSITE" id="PS51202">
    <property type="entry name" value="RCK_C"/>
    <property type="match status" value="1"/>
</dbReference>
<name>A0A2G4R529_9BACT</name>
<reference evidence="3 6" key="4">
    <citation type="journal article" date="2021" name="Syst. Appl. Microbiol.">
        <title>nCampylobacter vulpis sp. nov. isolated from wild red foxes.</title>
        <authorList>
            <person name="Parisi A."/>
            <person name="Chiara M."/>
            <person name="Caffara M."/>
            <person name="Mion D."/>
            <person name="Miller W.G."/>
            <person name="Caruso M."/>
            <person name="Manzari C."/>
            <person name="Florio D."/>
            <person name="Capozzi L."/>
            <person name="D'Erchia A.M."/>
            <person name="Manzulli V."/>
            <person name="Zanoni R.G."/>
        </authorList>
    </citation>
    <scope>NUCLEOTIDE SEQUENCE [LARGE SCALE GENOMIC DNA]</scope>
    <source>
        <strain evidence="3 6">52/13</strain>
    </source>
</reference>
<dbReference type="GO" id="GO:0008324">
    <property type="term" value="F:monoatomic cation transmembrane transporter activity"/>
    <property type="evidence" value="ECO:0007669"/>
    <property type="project" value="InterPro"/>
</dbReference>
<comment type="caution">
    <text evidence="4">The sequence shown here is derived from an EMBL/GenBank/DDBJ whole genome shotgun (WGS) entry which is preliminary data.</text>
</comment>
<reference evidence="4" key="1">
    <citation type="submission" date="2015-06" db="EMBL/GenBank/DDBJ databases">
        <authorList>
            <person name="Hoefler B.C."/>
            <person name="Straight P.D."/>
        </authorList>
    </citation>
    <scope>NUCLEOTIDE SEQUENCE [LARGE SCALE GENOMIC DNA]</scope>
    <source>
        <strain evidence="4">73/13</strain>
    </source>
</reference>
<accession>A0A2G4R529</accession>
<evidence type="ECO:0000259" key="2">
    <source>
        <dbReference type="PROSITE" id="PS51202"/>
    </source>
</evidence>
<sequence>MKNLTYGVIGLGKFGSVVAEELLAAGHTVVIADKDEEALKNIQNSVNYAYILDSTNVAALKEAGFHDLGVVIVSIGENVEKSILTLMALKDIGVSNIIAKATSNIHGQILSKLGATKVIYPEKESAKRLVKEFLVQSMDFEVFDLSSNTMRAVKITIDDKLAGNSLKHIAQNMHLVAYKKLNSDWEILPDLETITAFSGDVVILLGTTKELKEFEH</sequence>
<evidence type="ECO:0000313" key="4">
    <source>
        <dbReference type="EMBL" id="PHY91627.1"/>
    </source>
</evidence>
<dbReference type="AlphaFoldDB" id="A0A2G4R529"/>
<dbReference type="InterPro" id="IPR050721">
    <property type="entry name" value="Trk_Ktr_HKT_K-transport"/>
</dbReference>
<dbReference type="PROSITE" id="PS51201">
    <property type="entry name" value="RCK_N"/>
    <property type="match status" value="1"/>
</dbReference>
<proteinExistence type="predicted"/>
<evidence type="ECO:0000259" key="1">
    <source>
        <dbReference type="PROSITE" id="PS51201"/>
    </source>
</evidence>
<feature type="domain" description="RCK N-terminal" evidence="1">
    <location>
        <begin position="3"/>
        <end position="120"/>
    </location>
</feature>
<dbReference type="InterPro" id="IPR003148">
    <property type="entry name" value="RCK_N"/>
</dbReference>
<dbReference type="GO" id="GO:0006813">
    <property type="term" value="P:potassium ion transport"/>
    <property type="evidence" value="ECO:0007669"/>
    <property type="project" value="InterPro"/>
</dbReference>
<feature type="domain" description="RCK C-terminal" evidence="2">
    <location>
        <begin position="138"/>
        <end position="216"/>
    </location>
</feature>
<dbReference type="InterPro" id="IPR006037">
    <property type="entry name" value="RCK_C"/>
</dbReference>
<gene>
    <name evidence="4" type="ORF">AA994_02135</name>
    <name evidence="3" type="ORF">CVU5213_08145</name>
</gene>
<dbReference type="Pfam" id="PF02254">
    <property type="entry name" value="TrkA_N"/>
    <property type="match status" value="1"/>
</dbReference>
<keyword evidence="6" id="KW-1185">Reference proteome</keyword>
<evidence type="ECO:0000313" key="6">
    <source>
        <dbReference type="Proteomes" id="UP000811399"/>
    </source>
</evidence>
<dbReference type="PANTHER" id="PTHR43833">
    <property type="entry name" value="POTASSIUM CHANNEL PROTEIN 2-RELATED-RELATED"/>
    <property type="match status" value="1"/>
</dbReference>
<dbReference type="InterPro" id="IPR036291">
    <property type="entry name" value="NAD(P)-bd_dom_sf"/>
</dbReference>